<protein>
    <submittedName>
        <fullName evidence="2">Uncharacterized protein</fullName>
    </submittedName>
</protein>
<accession>E9I6M3</accession>
<dbReference type="AlphaFoldDB" id="E9I6M3"/>
<dbReference type="HOGENOM" id="CLU_2043887_0_0_1"/>
<feature type="compositionally biased region" description="Basic and acidic residues" evidence="1">
    <location>
        <begin position="58"/>
        <end position="67"/>
    </location>
</feature>
<organism evidence="2 3">
    <name type="scientific">Daphnia pulex</name>
    <name type="common">Water flea</name>
    <dbReference type="NCBI Taxonomy" id="6669"/>
    <lineage>
        <taxon>Eukaryota</taxon>
        <taxon>Metazoa</taxon>
        <taxon>Ecdysozoa</taxon>
        <taxon>Arthropoda</taxon>
        <taxon>Crustacea</taxon>
        <taxon>Branchiopoda</taxon>
        <taxon>Diplostraca</taxon>
        <taxon>Cladocera</taxon>
        <taxon>Anomopoda</taxon>
        <taxon>Daphniidae</taxon>
        <taxon>Daphnia</taxon>
    </lineage>
</organism>
<feature type="region of interest" description="Disordered" evidence="1">
    <location>
        <begin position="1"/>
        <end position="22"/>
    </location>
</feature>
<feature type="compositionally biased region" description="Low complexity" evidence="1">
    <location>
        <begin position="1"/>
        <end position="19"/>
    </location>
</feature>
<dbReference type="InParanoid" id="E9I6M3"/>
<evidence type="ECO:0000313" key="3">
    <source>
        <dbReference type="Proteomes" id="UP000000305"/>
    </source>
</evidence>
<feature type="region of interest" description="Disordered" evidence="1">
    <location>
        <begin position="46"/>
        <end position="67"/>
    </location>
</feature>
<evidence type="ECO:0000256" key="1">
    <source>
        <dbReference type="SAM" id="MobiDB-lite"/>
    </source>
</evidence>
<sequence>MQRLSESSPSISTSTTGSTPNRCGFSIIALTITISQSKHVQLEEVQGINKSAGQPQRKKGEQQHRDPLLLANSNDFQVPFSDELVRVINSGGNHCVTITGTEDPANEHERLYDSMMTTAVD</sequence>
<feature type="non-terminal residue" evidence="2">
    <location>
        <position position="121"/>
    </location>
</feature>
<keyword evidence="3" id="KW-1185">Reference proteome</keyword>
<evidence type="ECO:0000313" key="2">
    <source>
        <dbReference type="EMBL" id="EFX60357.1"/>
    </source>
</evidence>
<dbReference type="EMBL" id="GL736571">
    <property type="protein sequence ID" value="EFX60357.1"/>
    <property type="molecule type" value="Genomic_DNA"/>
</dbReference>
<dbReference type="KEGG" id="dpx:DAPPUDRAFT_124457"/>
<name>E9I6M3_DAPPU</name>
<dbReference type="Proteomes" id="UP000000305">
    <property type="component" value="Unassembled WGS sequence"/>
</dbReference>
<proteinExistence type="predicted"/>
<gene>
    <name evidence="2" type="ORF">DAPPUDRAFT_124457</name>
</gene>
<reference evidence="2 3" key="1">
    <citation type="journal article" date="2011" name="Science">
        <title>The ecoresponsive genome of Daphnia pulex.</title>
        <authorList>
            <person name="Colbourne J.K."/>
            <person name="Pfrender M.E."/>
            <person name="Gilbert D."/>
            <person name="Thomas W.K."/>
            <person name="Tucker A."/>
            <person name="Oakley T.H."/>
            <person name="Tokishita S."/>
            <person name="Aerts A."/>
            <person name="Arnold G.J."/>
            <person name="Basu M.K."/>
            <person name="Bauer D.J."/>
            <person name="Caceres C.E."/>
            <person name="Carmel L."/>
            <person name="Casola C."/>
            <person name="Choi J.H."/>
            <person name="Detter J.C."/>
            <person name="Dong Q."/>
            <person name="Dusheyko S."/>
            <person name="Eads B.D."/>
            <person name="Frohlich T."/>
            <person name="Geiler-Samerotte K.A."/>
            <person name="Gerlach D."/>
            <person name="Hatcher P."/>
            <person name="Jogdeo S."/>
            <person name="Krijgsveld J."/>
            <person name="Kriventseva E.V."/>
            <person name="Kultz D."/>
            <person name="Laforsch C."/>
            <person name="Lindquist E."/>
            <person name="Lopez J."/>
            <person name="Manak J.R."/>
            <person name="Muller J."/>
            <person name="Pangilinan J."/>
            <person name="Patwardhan R.P."/>
            <person name="Pitluck S."/>
            <person name="Pritham E.J."/>
            <person name="Rechtsteiner A."/>
            <person name="Rho M."/>
            <person name="Rogozin I.B."/>
            <person name="Sakarya O."/>
            <person name="Salamov A."/>
            <person name="Schaack S."/>
            <person name="Shapiro H."/>
            <person name="Shiga Y."/>
            <person name="Skalitzky C."/>
            <person name="Smith Z."/>
            <person name="Souvorov A."/>
            <person name="Sung W."/>
            <person name="Tang Z."/>
            <person name="Tsuchiya D."/>
            <person name="Tu H."/>
            <person name="Vos H."/>
            <person name="Wang M."/>
            <person name="Wolf Y.I."/>
            <person name="Yamagata H."/>
            <person name="Yamada T."/>
            <person name="Ye Y."/>
            <person name="Shaw J.R."/>
            <person name="Andrews J."/>
            <person name="Crease T.J."/>
            <person name="Tang H."/>
            <person name="Lucas S.M."/>
            <person name="Robertson H.M."/>
            <person name="Bork P."/>
            <person name="Koonin E.V."/>
            <person name="Zdobnov E.M."/>
            <person name="Grigoriev I.V."/>
            <person name="Lynch M."/>
            <person name="Boore J.L."/>
        </authorList>
    </citation>
    <scope>NUCLEOTIDE SEQUENCE [LARGE SCALE GENOMIC DNA]</scope>
</reference>